<comment type="caution">
    <text evidence="11">The sequence shown here is derived from an EMBL/GenBank/DDBJ whole genome shotgun (WGS) entry which is preliminary data.</text>
</comment>
<evidence type="ECO:0000313" key="12">
    <source>
        <dbReference type="Proteomes" id="UP001299235"/>
    </source>
</evidence>
<dbReference type="PIRSF" id="PIRSF003128">
    <property type="entry name" value="RecN"/>
    <property type="match status" value="1"/>
</dbReference>
<evidence type="ECO:0000256" key="7">
    <source>
        <dbReference type="ARBA" id="ARBA00023204"/>
    </source>
</evidence>
<evidence type="ECO:0000256" key="9">
    <source>
        <dbReference type="PIRNR" id="PIRNR003128"/>
    </source>
</evidence>
<evidence type="ECO:0000256" key="5">
    <source>
        <dbReference type="ARBA" id="ARBA00022763"/>
    </source>
</evidence>
<name>A0ABS8ET82_9FIRM</name>
<sequence>MLANIHVKNMALIKEADISLGKGLNILSGETGAGKSILLGSIAVALGLQNFKGFAREDADYALSELVFVIENEEQRQALLELEIPVEDGEVIISRRLSKGRTTSKINGETVPVSMVRKAGTLLIDIHGQHENQSLLHIRKHLELLDDFAGEKLTLAKENYKTCYQEYGELKKELQQAQLDNATRAKEMDFLSFEIGEIEEAALQKGEDEALEDDYKRLANGKEILESVLEAYQLCASDGASEAIGRALRSLASVSEYDSDLKALYNQLMDVDSLLNDFNREISGYADELDVDEETLKKTEERLDLINHLKTKYGDTIEKIQAYCEEKKQRFAVLENYEGYLAERKSRFAACKKQLQKEAENLTVIRKEAAQRFTEQVKQALMDLNFLDVQFELDFRLLEDYMVSGQDEVCFMISTNPGQPLRPVQDTASGGELSRIMLAVKSVMADQEKVETLIFDEIDSGISGRTAQMVSEKLALIAGNHQVICITHLAQIAAMADVHFMIEKKVIENETQTSIRQLDEKESIDELARILGGAKITQMVLDSAKEMRQLAKNARGHGFQNEPE</sequence>
<keyword evidence="5 9" id="KW-0227">DNA damage</keyword>
<proteinExistence type="inferred from homology"/>
<feature type="domain" description="RecF/RecN/SMC N-terminal" evidence="10">
    <location>
        <begin position="2"/>
        <end position="504"/>
    </location>
</feature>
<protein>
    <recommendedName>
        <fullName evidence="3 9">DNA repair protein RecN</fullName>
    </recommendedName>
    <alternativeName>
        <fullName evidence="8 9">Recombination protein N</fullName>
    </alternativeName>
</protein>
<keyword evidence="6" id="KW-0067">ATP-binding</keyword>
<evidence type="ECO:0000259" key="10">
    <source>
        <dbReference type="Pfam" id="PF02463"/>
    </source>
</evidence>
<dbReference type="InterPro" id="IPR004604">
    <property type="entry name" value="DNA_recomb/repair_RecN"/>
</dbReference>
<dbReference type="SUPFAM" id="SSF52540">
    <property type="entry name" value="P-loop containing nucleoside triphosphate hydrolases"/>
    <property type="match status" value="1"/>
</dbReference>
<dbReference type="Gene3D" id="3.40.50.300">
    <property type="entry name" value="P-loop containing nucleotide triphosphate hydrolases"/>
    <property type="match status" value="2"/>
</dbReference>
<reference evidence="11 12" key="1">
    <citation type="submission" date="2021-10" db="EMBL/GenBank/DDBJ databases">
        <title>Anaerobic single-cell dispensing facilitates the cultivation of human gut bacteria.</title>
        <authorList>
            <person name="Afrizal A."/>
        </authorList>
    </citation>
    <scope>NUCLEOTIDE SEQUENCE [LARGE SCALE GENOMIC DNA]</scope>
    <source>
        <strain evidence="11 12">CLA-AA-H246</strain>
    </source>
</reference>
<gene>
    <name evidence="11" type="primary">recN</name>
    <name evidence="11" type="ORF">LKD42_02625</name>
</gene>
<dbReference type="PANTHER" id="PTHR11059:SF0">
    <property type="entry name" value="DNA REPAIR PROTEIN RECN"/>
    <property type="match status" value="1"/>
</dbReference>
<dbReference type="RefSeq" id="WP_248834738.1">
    <property type="nucleotide sequence ID" value="NZ_JAJEQE010000005.1"/>
</dbReference>
<evidence type="ECO:0000256" key="6">
    <source>
        <dbReference type="ARBA" id="ARBA00022840"/>
    </source>
</evidence>
<evidence type="ECO:0000256" key="8">
    <source>
        <dbReference type="ARBA" id="ARBA00033408"/>
    </source>
</evidence>
<keyword evidence="7 9" id="KW-0234">DNA repair</keyword>
<comment type="function">
    <text evidence="1 9">May be involved in recombinational repair of damaged DNA.</text>
</comment>
<dbReference type="CDD" id="cd03241">
    <property type="entry name" value="ABC_RecN"/>
    <property type="match status" value="2"/>
</dbReference>
<dbReference type="Proteomes" id="UP001299235">
    <property type="component" value="Unassembled WGS sequence"/>
</dbReference>
<keyword evidence="4" id="KW-0547">Nucleotide-binding</keyword>
<dbReference type="Pfam" id="PF02463">
    <property type="entry name" value="SMC_N"/>
    <property type="match status" value="1"/>
</dbReference>
<dbReference type="InterPro" id="IPR027417">
    <property type="entry name" value="P-loop_NTPase"/>
</dbReference>
<dbReference type="PANTHER" id="PTHR11059">
    <property type="entry name" value="DNA REPAIR PROTEIN RECN"/>
    <property type="match status" value="1"/>
</dbReference>
<dbReference type="EMBL" id="JAJEQE010000005">
    <property type="protein sequence ID" value="MCC2148153.1"/>
    <property type="molecule type" value="Genomic_DNA"/>
</dbReference>
<accession>A0ABS8ET82</accession>
<evidence type="ECO:0000313" key="11">
    <source>
        <dbReference type="EMBL" id="MCC2148153.1"/>
    </source>
</evidence>
<evidence type="ECO:0000256" key="4">
    <source>
        <dbReference type="ARBA" id="ARBA00022741"/>
    </source>
</evidence>
<comment type="similarity">
    <text evidence="2 9">Belongs to the RecN family.</text>
</comment>
<evidence type="ECO:0000256" key="2">
    <source>
        <dbReference type="ARBA" id="ARBA00009441"/>
    </source>
</evidence>
<organism evidence="11 12">
    <name type="scientific">Hominisplanchenecus faecis</name>
    <dbReference type="NCBI Taxonomy" id="2885351"/>
    <lineage>
        <taxon>Bacteria</taxon>
        <taxon>Bacillati</taxon>
        <taxon>Bacillota</taxon>
        <taxon>Clostridia</taxon>
        <taxon>Lachnospirales</taxon>
        <taxon>Lachnospiraceae</taxon>
        <taxon>Hominisplanchenecus</taxon>
    </lineage>
</organism>
<evidence type="ECO:0000256" key="3">
    <source>
        <dbReference type="ARBA" id="ARBA00021315"/>
    </source>
</evidence>
<keyword evidence="12" id="KW-1185">Reference proteome</keyword>
<dbReference type="NCBIfam" id="TIGR00634">
    <property type="entry name" value="recN"/>
    <property type="match status" value="1"/>
</dbReference>
<dbReference type="InterPro" id="IPR003395">
    <property type="entry name" value="RecF/RecN/SMC_N"/>
</dbReference>
<evidence type="ECO:0000256" key="1">
    <source>
        <dbReference type="ARBA" id="ARBA00003618"/>
    </source>
</evidence>